<keyword evidence="1" id="KW-0812">Transmembrane</keyword>
<dbReference type="OrthoDB" id="1398764at2"/>
<dbReference type="Pfam" id="PF12358">
    <property type="entry name" value="DUF3644"/>
    <property type="match status" value="1"/>
</dbReference>
<evidence type="ECO:0000259" key="2">
    <source>
        <dbReference type="Pfam" id="PF12358"/>
    </source>
</evidence>
<dbReference type="InterPro" id="IPR022104">
    <property type="entry name" value="DUF3644"/>
</dbReference>
<proteinExistence type="predicted"/>
<feature type="domain" description="DUF3644" evidence="2">
    <location>
        <begin position="92"/>
        <end position="272"/>
    </location>
</feature>
<dbReference type="Proteomes" id="UP000248857">
    <property type="component" value="Unassembled WGS sequence"/>
</dbReference>
<dbReference type="RefSeq" id="WP_110988026.1">
    <property type="nucleotide sequence ID" value="NZ_CAWNWM010000017.1"/>
</dbReference>
<sequence length="417" mass="47906">MGRYTKVDLAYEFLVAKEKQDESFTVQQLSEATGWAVVTCKNYLSKRWHQYLERDGDQYSSEAILFLSKEDFQALHSQKLQQTTDLSTRGMLIHKAREFALLAVSVYNNPFTKFKTYGFIVNIVVAYVALFHAIFEKRGICCSHLDAGGHPVLIDGDEKVWELSECVREYWKGVTSPVAANLRFLTGLRNKIEHRSLPAIDLAVAGECQAALANFEDLLVQEFGDEHALIADLAIAMQLSRISEQAQIDTLKQLQKENYRVVKEYMETYRNDLDDEVVQSQKYRIRAFLVPKLGNHATSSDIAIEFINVNELSEDELANYEQGVAFIKGIENPYKLRPTKVIELVREKRASFNMTMHTKSWKYYKARPRELQKGFRGKYCSFIEGFDGYLYSKHWVNFLVSELASEETMTSIKAQAI</sequence>
<reference evidence="3 4" key="1">
    <citation type="journal article" date="2018" name="Sci. Rep.">
        <title>A novel species of the marine cyanobacterium Acaryochloris with a unique pigment content and lifestyle.</title>
        <authorList>
            <person name="Partensky F."/>
            <person name="Six C."/>
            <person name="Ratin M."/>
            <person name="Garczarek L."/>
            <person name="Vaulot D."/>
            <person name="Probert I."/>
            <person name="Calteau A."/>
            <person name="Gourvil P."/>
            <person name="Marie D."/>
            <person name="Grebert T."/>
            <person name="Bouchier C."/>
            <person name="Le Panse S."/>
            <person name="Gachenot M."/>
            <person name="Rodriguez F."/>
            <person name="Garrido J.L."/>
        </authorList>
    </citation>
    <scope>NUCLEOTIDE SEQUENCE [LARGE SCALE GENOMIC DNA]</scope>
    <source>
        <strain evidence="3 4">RCC1774</strain>
    </source>
</reference>
<feature type="transmembrane region" description="Helical" evidence="1">
    <location>
        <begin position="117"/>
        <end position="135"/>
    </location>
</feature>
<keyword evidence="4" id="KW-1185">Reference proteome</keyword>
<accession>A0A2W1JIR7</accession>
<evidence type="ECO:0000256" key="1">
    <source>
        <dbReference type="SAM" id="Phobius"/>
    </source>
</evidence>
<evidence type="ECO:0000313" key="4">
    <source>
        <dbReference type="Proteomes" id="UP000248857"/>
    </source>
</evidence>
<gene>
    <name evidence="3" type="ORF">C1752_06332</name>
</gene>
<keyword evidence="1" id="KW-1133">Transmembrane helix</keyword>
<organism evidence="3 4">
    <name type="scientific">Acaryochloris thomasi RCC1774</name>
    <dbReference type="NCBI Taxonomy" id="1764569"/>
    <lineage>
        <taxon>Bacteria</taxon>
        <taxon>Bacillati</taxon>
        <taxon>Cyanobacteriota</taxon>
        <taxon>Cyanophyceae</taxon>
        <taxon>Acaryochloridales</taxon>
        <taxon>Acaryochloridaceae</taxon>
        <taxon>Acaryochloris</taxon>
        <taxon>Acaryochloris thomasi</taxon>
    </lineage>
</organism>
<comment type="caution">
    <text evidence="3">The sequence shown here is derived from an EMBL/GenBank/DDBJ whole genome shotgun (WGS) entry which is preliminary data.</text>
</comment>
<dbReference type="AlphaFoldDB" id="A0A2W1JIR7"/>
<name>A0A2W1JIR7_9CYAN</name>
<keyword evidence="1" id="KW-0472">Membrane</keyword>
<dbReference type="EMBL" id="PQWO01000017">
    <property type="protein sequence ID" value="PZD71415.1"/>
    <property type="molecule type" value="Genomic_DNA"/>
</dbReference>
<evidence type="ECO:0000313" key="3">
    <source>
        <dbReference type="EMBL" id="PZD71415.1"/>
    </source>
</evidence>
<protein>
    <recommendedName>
        <fullName evidence="2">DUF3644 domain-containing protein</fullName>
    </recommendedName>
</protein>